<dbReference type="OrthoDB" id="5979581at2759"/>
<dbReference type="PANTHER" id="PTHR45646">
    <property type="entry name" value="SERINE/THREONINE-PROTEIN KINASE DOA-RELATED"/>
    <property type="match status" value="1"/>
</dbReference>
<evidence type="ECO:0000256" key="1">
    <source>
        <dbReference type="ARBA" id="ARBA00022527"/>
    </source>
</evidence>
<evidence type="ECO:0000256" key="4">
    <source>
        <dbReference type="ARBA" id="ARBA00022777"/>
    </source>
</evidence>
<dbReference type="InterPro" id="IPR008271">
    <property type="entry name" value="Ser/Thr_kinase_AS"/>
</dbReference>
<organism evidence="7 8">
    <name type="scientific">Helicocarpus griseus UAMH5409</name>
    <dbReference type="NCBI Taxonomy" id="1447875"/>
    <lineage>
        <taxon>Eukaryota</taxon>
        <taxon>Fungi</taxon>
        <taxon>Dikarya</taxon>
        <taxon>Ascomycota</taxon>
        <taxon>Pezizomycotina</taxon>
        <taxon>Eurotiomycetes</taxon>
        <taxon>Eurotiomycetidae</taxon>
        <taxon>Onygenales</taxon>
        <taxon>Ajellomycetaceae</taxon>
        <taxon>Helicocarpus</taxon>
    </lineage>
</organism>
<dbReference type="PROSITE" id="PS00108">
    <property type="entry name" value="PROTEIN_KINASE_ST"/>
    <property type="match status" value="1"/>
</dbReference>
<dbReference type="AlphaFoldDB" id="A0A2B7WXS2"/>
<dbReference type="GO" id="GO:0005524">
    <property type="term" value="F:ATP binding"/>
    <property type="evidence" value="ECO:0007669"/>
    <property type="project" value="UniProtKB-KW"/>
</dbReference>
<evidence type="ECO:0000256" key="3">
    <source>
        <dbReference type="ARBA" id="ARBA00022741"/>
    </source>
</evidence>
<keyword evidence="3" id="KW-0547">Nucleotide-binding</keyword>
<evidence type="ECO:0000259" key="6">
    <source>
        <dbReference type="PROSITE" id="PS50011"/>
    </source>
</evidence>
<comment type="caution">
    <text evidence="7">The sequence shown here is derived from an EMBL/GenBank/DDBJ whole genome shotgun (WGS) entry which is preliminary data.</text>
</comment>
<dbReference type="Gene3D" id="3.30.200.20">
    <property type="entry name" value="Phosphorylase Kinase, domain 1"/>
    <property type="match status" value="1"/>
</dbReference>
<dbReference type="SMART" id="SM00220">
    <property type="entry name" value="S_TKc"/>
    <property type="match status" value="1"/>
</dbReference>
<sequence>MLKIFIRASSMGSQMNNELKMYRHMEQSPKIILVKMLSGSYLIHFTLMDLMADVNVFPVERLPSAVVAFVLWRLFLTLDYLHTECHVVHTDIKADNIMLRITVDSVFSDFEKELQNPVPRKEVVVCERTIYMSRDLRMPNDLGAPVLCDFGSAMLANQYHTEFVQPNIYRAPEVVLGVPWTYSVDMWNVGCIVWDIYEGGSLFTEFKKY</sequence>
<dbReference type="SUPFAM" id="SSF56112">
    <property type="entry name" value="Protein kinase-like (PK-like)"/>
    <property type="match status" value="1"/>
</dbReference>
<dbReference type="InterPro" id="IPR011009">
    <property type="entry name" value="Kinase-like_dom_sf"/>
</dbReference>
<evidence type="ECO:0000313" key="8">
    <source>
        <dbReference type="Proteomes" id="UP000223968"/>
    </source>
</evidence>
<dbReference type="InterPro" id="IPR051175">
    <property type="entry name" value="CLK_kinases"/>
</dbReference>
<feature type="domain" description="Protein kinase" evidence="6">
    <location>
        <begin position="1"/>
        <end position="209"/>
    </location>
</feature>
<dbReference type="PANTHER" id="PTHR45646:SF11">
    <property type="entry name" value="SERINE_THREONINE-PROTEIN KINASE DOA"/>
    <property type="match status" value="1"/>
</dbReference>
<evidence type="ECO:0000256" key="5">
    <source>
        <dbReference type="ARBA" id="ARBA00022840"/>
    </source>
</evidence>
<keyword evidence="4 7" id="KW-0418">Kinase</keyword>
<dbReference type="STRING" id="1447875.A0A2B7WXS2"/>
<evidence type="ECO:0000313" key="7">
    <source>
        <dbReference type="EMBL" id="PGH01312.1"/>
    </source>
</evidence>
<accession>A0A2B7WXS2</accession>
<evidence type="ECO:0000256" key="2">
    <source>
        <dbReference type="ARBA" id="ARBA00022679"/>
    </source>
</evidence>
<name>A0A2B7WXS2_9EURO</name>
<keyword evidence="1 7" id="KW-0723">Serine/threonine-protein kinase</keyword>
<dbReference type="GO" id="GO:0004674">
    <property type="term" value="F:protein serine/threonine kinase activity"/>
    <property type="evidence" value="ECO:0007669"/>
    <property type="project" value="UniProtKB-KW"/>
</dbReference>
<dbReference type="Gene3D" id="1.10.510.10">
    <property type="entry name" value="Transferase(Phosphotransferase) domain 1"/>
    <property type="match status" value="1"/>
</dbReference>
<keyword evidence="2" id="KW-0808">Transferase</keyword>
<reference evidence="7 8" key="1">
    <citation type="submission" date="2017-10" db="EMBL/GenBank/DDBJ databases">
        <title>Comparative genomics in systemic dimorphic fungi from Ajellomycetaceae.</title>
        <authorList>
            <person name="Munoz J.F."/>
            <person name="Mcewen J.G."/>
            <person name="Clay O.K."/>
            <person name="Cuomo C.A."/>
        </authorList>
    </citation>
    <scope>NUCLEOTIDE SEQUENCE [LARGE SCALE GENOMIC DNA]</scope>
    <source>
        <strain evidence="7 8">UAMH5409</strain>
    </source>
</reference>
<keyword evidence="5" id="KW-0067">ATP-binding</keyword>
<dbReference type="PROSITE" id="PS50011">
    <property type="entry name" value="PROTEIN_KINASE_DOM"/>
    <property type="match status" value="1"/>
</dbReference>
<proteinExistence type="predicted"/>
<dbReference type="EMBL" id="PDNB01000173">
    <property type="protein sequence ID" value="PGH01312.1"/>
    <property type="molecule type" value="Genomic_DNA"/>
</dbReference>
<keyword evidence="8" id="KW-1185">Reference proteome</keyword>
<dbReference type="GO" id="GO:0043484">
    <property type="term" value="P:regulation of RNA splicing"/>
    <property type="evidence" value="ECO:0007669"/>
    <property type="project" value="TreeGrafter"/>
</dbReference>
<dbReference type="GO" id="GO:0005634">
    <property type="term" value="C:nucleus"/>
    <property type="evidence" value="ECO:0007669"/>
    <property type="project" value="TreeGrafter"/>
</dbReference>
<dbReference type="Proteomes" id="UP000223968">
    <property type="component" value="Unassembled WGS sequence"/>
</dbReference>
<gene>
    <name evidence="7" type="ORF">AJ79_07949</name>
</gene>
<protein>
    <submittedName>
        <fullName evidence="7">Serine/threonine protein kinase</fullName>
    </submittedName>
</protein>
<dbReference type="Pfam" id="PF00069">
    <property type="entry name" value="Pkinase"/>
    <property type="match status" value="1"/>
</dbReference>
<dbReference type="InterPro" id="IPR000719">
    <property type="entry name" value="Prot_kinase_dom"/>
</dbReference>